<dbReference type="SUPFAM" id="SSF82679">
    <property type="entry name" value="N-utilization substance G protein NusG, N-terminal domain"/>
    <property type="match status" value="1"/>
</dbReference>
<name>A0A173UWH9_PARDI</name>
<dbReference type="GO" id="GO:0006354">
    <property type="term" value="P:DNA-templated transcription elongation"/>
    <property type="evidence" value="ECO:0007669"/>
    <property type="project" value="InterPro"/>
</dbReference>
<dbReference type="EMBL" id="CYXP01000005">
    <property type="protein sequence ID" value="CUN18740.1"/>
    <property type="molecule type" value="Genomic_DNA"/>
</dbReference>
<proteinExistence type="predicted"/>
<protein>
    <recommendedName>
        <fullName evidence="3">Transcriptional regulator</fullName>
    </recommendedName>
</protein>
<dbReference type="AlphaFoldDB" id="A0A173UWH9"/>
<sequence length="354" mass="40871">MGHDLPPLPLRDVHTVRWYVLSLPACHKGPAKGLEKELDRRVRLGEPTFDFFAPSFVEMHRREGRLVETHRPLLYNYVFIRSSVYEIFRLKRDFPLYNFLPSVDGRGSYPFVSDREMENLRWVARSYSDELPVYVPEAGYLRKGDRIRITDGRFKGVEASVVIQPGVGEREVMVCVDNWMWVPLLRVQPGEYEVISLAEEGKHVYTRLDNSRIQNGLHEALGRHWGDGGVTAIDRELATETLRAYGELQLDSAVMRCKLYSLLLPAYAILGDEERQKSLIGTIVSFLPLIRAEQSLALLLLTLYGCTDSSIYYYRAHELIDPWSRESSPKKSKLSLIRRLADYDRWLKHVGIEN</sequence>
<organism evidence="1 2">
    <name type="scientific">Parabacteroides distasonis</name>
    <dbReference type="NCBI Taxonomy" id="823"/>
    <lineage>
        <taxon>Bacteria</taxon>
        <taxon>Pseudomonadati</taxon>
        <taxon>Bacteroidota</taxon>
        <taxon>Bacteroidia</taxon>
        <taxon>Bacteroidales</taxon>
        <taxon>Tannerellaceae</taxon>
        <taxon>Parabacteroides</taxon>
    </lineage>
</organism>
<evidence type="ECO:0000313" key="2">
    <source>
        <dbReference type="Proteomes" id="UP000095591"/>
    </source>
</evidence>
<dbReference type="Proteomes" id="UP000095591">
    <property type="component" value="Unassembled WGS sequence"/>
</dbReference>
<gene>
    <name evidence="1" type="ORF">ERS852429_02367</name>
</gene>
<reference evidence="1 2" key="1">
    <citation type="submission" date="2015-09" db="EMBL/GenBank/DDBJ databases">
        <authorList>
            <consortium name="Pathogen Informatics"/>
        </authorList>
    </citation>
    <scope>NUCLEOTIDE SEQUENCE [LARGE SCALE GENOMIC DNA]</scope>
    <source>
        <strain evidence="1 2">2789STDY5608872</strain>
    </source>
</reference>
<evidence type="ECO:0000313" key="1">
    <source>
        <dbReference type="EMBL" id="CUN18740.1"/>
    </source>
</evidence>
<accession>A0A173UWH9</accession>
<evidence type="ECO:0008006" key="3">
    <source>
        <dbReference type="Google" id="ProtNLM"/>
    </source>
</evidence>
<dbReference type="RefSeq" id="WP_057319438.1">
    <property type="nucleotide sequence ID" value="NZ_CYXP01000005.1"/>
</dbReference>
<dbReference type="InterPro" id="IPR036735">
    <property type="entry name" value="NGN_dom_sf"/>
</dbReference>
<dbReference type="Gene3D" id="3.30.70.940">
    <property type="entry name" value="NusG, N-terminal domain"/>
    <property type="match status" value="1"/>
</dbReference>